<dbReference type="KEGG" id="uam:UABAM_04436"/>
<dbReference type="GO" id="GO:0090313">
    <property type="term" value="P:regulation of protein targeting to membrane"/>
    <property type="evidence" value="ECO:0007669"/>
    <property type="project" value="TreeGrafter"/>
</dbReference>
<dbReference type="Pfam" id="PF05359">
    <property type="entry name" value="DUF748"/>
    <property type="match status" value="1"/>
</dbReference>
<organism evidence="4 5">
    <name type="scientific">Uabimicrobium amorphum</name>
    <dbReference type="NCBI Taxonomy" id="2596890"/>
    <lineage>
        <taxon>Bacteria</taxon>
        <taxon>Pseudomonadati</taxon>
        <taxon>Planctomycetota</taxon>
        <taxon>Candidatus Uabimicrobiia</taxon>
        <taxon>Candidatus Uabimicrobiales</taxon>
        <taxon>Candidatus Uabimicrobiaceae</taxon>
        <taxon>Candidatus Uabimicrobium</taxon>
    </lineage>
</organism>
<evidence type="ECO:0000313" key="4">
    <source>
        <dbReference type="EMBL" id="BBM86050.1"/>
    </source>
</evidence>
<evidence type="ECO:0000313" key="5">
    <source>
        <dbReference type="Proteomes" id="UP000326354"/>
    </source>
</evidence>
<feature type="coiled-coil region" evidence="1">
    <location>
        <begin position="1406"/>
        <end position="1461"/>
    </location>
</feature>
<evidence type="ECO:0000256" key="2">
    <source>
        <dbReference type="SAM" id="MobiDB-lite"/>
    </source>
</evidence>
<feature type="region of interest" description="Disordered" evidence="2">
    <location>
        <begin position="1121"/>
        <end position="1148"/>
    </location>
</feature>
<dbReference type="RefSeq" id="WP_151970128.1">
    <property type="nucleotide sequence ID" value="NZ_AP019860.1"/>
</dbReference>
<dbReference type="InterPro" id="IPR008023">
    <property type="entry name" value="DUF748"/>
</dbReference>
<evidence type="ECO:0000256" key="1">
    <source>
        <dbReference type="SAM" id="Coils"/>
    </source>
</evidence>
<name>A0A5S9IR49_UABAM</name>
<evidence type="ECO:0000256" key="3">
    <source>
        <dbReference type="SAM" id="Phobius"/>
    </source>
</evidence>
<dbReference type="Gene3D" id="1.10.287.1490">
    <property type="match status" value="1"/>
</dbReference>
<dbReference type="EMBL" id="AP019860">
    <property type="protein sequence ID" value="BBM86050.1"/>
    <property type="molecule type" value="Genomic_DNA"/>
</dbReference>
<protein>
    <submittedName>
        <fullName evidence="4">Chromosome partition protein Smc</fullName>
    </submittedName>
</protein>
<dbReference type="PANTHER" id="PTHR30441">
    <property type="entry name" value="DUF748 DOMAIN-CONTAINING PROTEIN"/>
    <property type="match status" value="1"/>
</dbReference>
<feature type="region of interest" description="Disordered" evidence="2">
    <location>
        <begin position="146"/>
        <end position="177"/>
    </location>
</feature>
<feature type="transmembrane region" description="Helical" evidence="3">
    <location>
        <begin position="20"/>
        <end position="47"/>
    </location>
</feature>
<keyword evidence="3" id="KW-0472">Membrane</keyword>
<dbReference type="GO" id="GO:0005886">
    <property type="term" value="C:plasma membrane"/>
    <property type="evidence" value="ECO:0007669"/>
    <property type="project" value="TreeGrafter"/>
</dbReference>
<accession>A0A5S9IR49</accession>
<keyword evidence="3" id="KW-0812">Transmembrane</keyword>
<keyword evidence="3" id="KW-1133">Transmembrane helix</keyword>
<proteinExistence type="predicted"/>
<dbReference type="SUPFAM" id="SSF57997">
    <property type="entry name" value="Tropomyosin"/>
    <property type="match status" value="1"/>
</dbReference>
<dbReference type="PANTHER" id="PTHR30441:SF8">
    <property type="entry name" value="DUF748 DOMAIN-CONTAINING PROTEIN"/>
    <property type="match status" value="1"/>
</dbReference>
<gene>
    <name evidence="4" type="ORF">UABAM_04436</name>
</gene>
<feature type="compositionally biased region" description="Polar residues" evidence="2">
    <location>
        <begin position="166"/>
        <end position="175"/>
    </location>
</feature>
<sequence length="1578" mass="175920">MTEEVKVQKTKKRRRLWLKIPLYTLLFIIVLIAFLPLYSGLFVATIVDVVEQKTGRKAQIESLSVNVFGGSVYVGGVLLKEDKSENDFVKVDKVEFDIAILSLIFGNINIANAEVSGVDVHVVKGKDGKFNFQSILDNLASVDGSKPAKNVETELPQQDTEKDTTKQPSSDSNPVDSLRSLGVKVTLADINFHYEDLQQNSSFALKKLNFFCNVAGLDNIGYQSNWEKAQFESQNGKEVSAGLVYSLSGNAGVAAKKGKLNLYSKGSLSFLDMYAKGLGDKDVENTNLKVTHDFSVDMASGVCSLNDLQLESDYLNVKGSSVKIDKLDTIIEHLQDIAKNDKFGDKEAVEKFIQALSFENWSGNFSVSFDLDQVKTDFGKSIMAAVNKNLQKQQKKVLVEDTTDYSGDGLKELSDFGGKFNFEVALSGKEKAVNINEKFNIAKLFVAGKSQKGKDVRINFDKIAQTFNFDVGFEKENAQAKFELGVHPTQKTTLLKISFDSSFSNILDKGNLKVNKSSQNVFIDFDVLSNIFADFLPPQTSLHGKFDNKDWISQLSDQKMEIGGSTEIYAHVKSPKTKDLPPFHLTGKRSFFMDFDANKILKKVTIKDLNFQTKGSDILELKGKGNVSLAGNDRNDLQVKLAVNLGGLEPYIKPFIPGLQPRGKIQHITRVAKKGDKVKIAGNGGIRNLAFVLQSTPYSIPKADWKHDIVMALQDNQPTNVEIRTVSFKHEALQLNVHGAIKDIVLQPLSFSTGKVKVKNKGKTTVTDGIDIRVDGDLEKIPYFVREMAKSSGVHLQKLRGKFLYNTRLQGNLDELKIRNKILYRGDLAIRLQDGEKFLPTIESNHGVDSDIQLVIKDLGKFNEKKAPLNIEINPKSHFGLNKGKAPLLYSRLSGTISKDQQDLQLNNLSVKVLGHGKQIQDSIPVNFIAKNDASLRKMLREDLKIDGKFNINTTLNGSPQNLTVEFSKDFTPFILKFTDAQKGVLVDKKSDFALAYATEIHLQKQDTQTSIDIKNSVPKLGRTKIKMGNLAIVQQQDDLHITAEDGKSPATVINIEELPFSELSAMLPIIETLKLQNAKLQFEIGNLVMHKKAQDISGKLFGRITIPEIDLPHIQKVLGTEKKPVAKEDKPAPVTNDDKAQEDTNTETDEHIVTLPQEVRDMLRKFIVDFKIIVDKAQIDELNTAKDFTVTAALNEKEANNMFMFDVNGQTNDGKLSVTAQANLDKEHPECKFTSDIEEMSYTTSLFGSVTERLNSVVPFPLFNKINFAEGDVVKFSFKGENVWTGLDPRVIKKSLLSNGETSLKISGGKFDLGFDMSNFVDLDSIKQELEAQIAPLKSQLSQLQTNLTGGKGSVSGLQETLTTLTKNIQPTIDKKRETEGLINSLSEKLKYTPQFLRGPVEKQLKNTQKYLSTYDTEIAEYEEQKGKLETQIAGWQKKISGYQQQITDMQNNIQQKQESLMSKLKIDDPFAFDFGSLYIAFKVTNDSPYQGNSNNWSSHPFSKVNYVEVSFTPKGKPFPALKGWCSLDGTYDFQFKPAEEFMENLKQKAPFLANFIEKENGVSWGSSGFKPSPVNK</sequence>
<keyword evidence="5" id="KW-1185">Reference proteome</keyword>
<keyword evidence="1" id="KW-0175">Coiled coil</keyword>
<dbReference type="InterPro" id="IPR052894">
    <property type="entry name" value="AsmA-related"/>
</dbReference>
<reference evidence="4 5" key="1">
    <citation type="submission" date="2019-08" db="EMBL/GenBank/DDBJ databases">
        <title>Complete genome sequence of Candidatus Uab amorphum.</title>
        <authorList>
            <person name="Shiratori T."/>
            <person name="Suzuki S."/>
            <person name="Kakizawa Y."/>
            <person name="Ishida K."/>
        </authorList>
    </citation>
    <scope>NUCLEOTIDE SEQUENCE [LARGE SCALE GENOMIC DNA]</scope>
    <source>
        <strain evidence="4 5">SRT547</strain>
    </source>
</reference>
<dbReference type="Proteomes" id="UP000326354">
    <property type="component" value="Chromosome"/>
</dbReference>